<reference evidence="3" key="1">
    <citation type="journal article" date="2018" name="Gigascience">
        <title>Genome assembly of the Pink Ipe (Handroanthus impetiginosus, Bignoniaceae), a highly valued, ecologically keystone Neotropical timber forest tree.</title>
        <authorList>
            <person name="Silva-Junior O.B."/>
            <person name="Grattapaglia D."/>
            <person name="Novaes E."/>
            <person name="Collevatti R.G."/>
        </authorList>
    </citation>
    <scope>NUCLEOTIDE SEQUENCE [LARGE SCALE GENOMIC DNA]</scope>
    <source>
        <strain evidence="3">cv. UFG-1</strain>
    </source>
</reference>
<name>A0A2G9GE18_9LAMI</name>
<sequence length="317" mass="36494">MSQYSSSSITNFINFITRELENLDRIFISQNFMSFDFLQNVVSTLRSFHSQLTVLVHNLQLPVGEKWLDEYMDETSRIWEACQCLKTGVSAMENYYLSGFNVVTLLDDHRVLNAQVSRRVIRAIDACQREMTALLQENKSSAERKLQTLSLNFKENVLTESRFNKYNGFRGVLYAMSNVTTLLLVILLSGLVYFWPETSFFQLGNYEGNSIFGNKFMVSTSNLHQRILNATSHFGSQPGILVYELNEAKIVMDELKMEIESTIQYQPAIDVHEKVENLRSCFEVLKCGVETMVGQLDDLFDEIVDGRKRLLDMCSHM</sequence>
<dbReference type="AlphaFoldDB" id="A0A2G9GE18"/>
<comment type="caution">
    <text evidence="2">The sequence shown here is derived from an EMBL/GenBank/DDBJ whole genome shotgun (WGS) entry which is preliminary data.</text>
</comment>
<keyword evidence="1" id="KW-0812">Transmembrane</keyword>
<keyword evidence="1" id="KW-0472">Membrane</keyword>
<accession>A0A2G9GE18</accession>
<dbReference type="OrthoDB" id="691840at2759"/>
<evidence type="ECO:0000256" key="1">
    <source>
        <dbReference type="SAM" id="Phobius"/>
    </source>
</evidence>
<keyword evidence="3" id="KW-1185">Reference proteome</keyword>
<gene>
    <name evidence="2" type="ORF">CDL12_23937</name>
</gene>
<dbReference type="PANTHER" id="PTHR31509">
    <property type="entry name" value="BPS1-LIKE PROTEIN"/>
    <property type="match status" value="1"/>
</dbReference>
<evidence type="ECO:0000313" key="2">
    <source>
        <dbReference type="EMBL" id="PIN03536.1"/>
    </source>
</evidence>
<dbReference type="STRING" id="429701.A0A2G9GE18"/>
<keyword evidence="1" id="KW-1133">Transmembrane helix</keyword>
<dbReference type="EMBL" id="NKXS01005484">
    <property type="protein sequence ID" value="PIN03536.1"/>
    <property type="molecule type" value="Genomic_DNA"/>
</dbReference>
<feature type="transmembrane region" description="Helical" evidence="1">
    <location>
        <begin position="172"/>
        <end position="195"/>
    </location>
</feature>
<evidence type="ECO:0000313" key="3">
    <source>
        <dbReference type="Proteomes" id="UP000231279"/>
    </source>
</evidence>
<protein>
    <submittedName>
        <fullName evidence="2">Uncharacterized protein</fullName>
    </submittedName>
</protein>
<organism evidence="2 3">
    <name type="scientific">Handroanthus impetiginosus</name>
    <dbReference type="NCBI Taxonomy" id="429701"/>
    <lineage>
        <taxon>Eukaryota</taxon>
        <taxon>Viridiplantae</taxon>
        <taxon>Streptophyta</taxon>
        <taxon>Embryophyta</taxon>
        <taxon>Tracheophyta</taxon>
        <taxon>Spermatophyta</taxon>
        <taxon>Magnoliopsida</taxon>
        <taxon>eudicotyledons</taxon>
        <taxon>Gunneridae</taxon>
        <taxon>Pentapetalae</taxon>
        <taxon>asterids</taxon>
        <taxon>lamiids</taxon>
        <taxon>Lamiales</taxon>
        <taxon>Bignoniaceae</taxon>
        <taxon>Crescentiina</taxon>
        <taxon>Tabebuia alliance</taxon>
        <taxon>Handroanthus</taxon>
    </lineage>
</organism>
<proteinExistence type="predicted"/>
<dbReference type="Proteomes" id="UP000231279">
    <property type="component" value="Unassembled WGS sequence"/>
</dbReference>